<evidence type="ECO:0000256" key="6">
    <source>
        <dbReference type="ARBA" id="ARBA00022840"/>
    </source>
</evidence>
<feature type="compositionally biased region" description="Basic residues" evidence="12">
    <location>
        <begin position="43"/>
        <end position="55"/>
    </location>
</feature>
<evidence type="ECO:0000256" key="4">
    <source>
        <dbReference type="ARBA" id="ARBA00022598"/>
    </source>
</evidence>
<dbReference type="Gene3D" id="3.40.50.620">
    <property type="entry name" value="HUPs"/>
    <property type="match status" value="2"/>
</dbReference>
<organism evidence="15 16">
    <name type="scientific">Chaetomium globosum (strain ATCC 6205 / CBS 148.51 / DSM 1962 / NBRC 6347 / NRRL 1970)</name>
    <name type="common">Soil fungus</name>
    <dbReference type="NCBI Taxonomy" id="306901"/>
    <lineage>
        <taxon>Eukaryota</taxon>
        <taxon>Fungi</taxon>
        <taxon>Dikarya</taxon>
        <taxon>Ascomycota</taxon>
        <taxon>Pezizomycotina</taxon>
        <taxon>Sordariomycetes</taxon>
        <taxon>Sordariomycetidae</taxon>
        <taxon>Sordariales</taxon>
        <taxon>Chaetomiaceae</taxon>
        <taxon>Chaetomium</taxon>
    </lineage>
</organism>
<dbReference type="EMBL" id="CH408033">
    <property type="protein sequence ID" value="EAQ85949.1"/>
    <property type="molecule type" value="Genomic_DNA"/>
</dbReference>
<dbReference type="GO" id="GO:0002161">
    <property type="term" value="F:aminoacyl-tRNA deacylase activity"/>
    <property type="evidence" value="ECO:0007669"/>
    <property type="project" value="InterPro"/>
</dbReference>
<dbReference type="AlphaFoldDB" id="Q2GXV2"/>
<accession>Q2GXV2</accession>
<dbReference type="InterPro" id="IPR002300">
    <property type="entry name" value="aa-tRNA-synth_Ia"/>
</dbReference>
<dbReference type="GeneID" id="4393674"/>
<dbReference type="CDD" id="cd07962">
    <property type="entry name" value="Anticodon_Ia_Val"/>
    <property type="match status" value="1"/>
</dbReference>
<dbReference type="FunFam" id="1.10.730.10:FF:000009">
    <property type="entry name" value="Valine--tRNA ligase, mitochondrial"/>
    <property type="match status" value="1"/>
</dbReference>
<feature type="compositionally biased region" description="Basic and acidic residues" evidence="12">
    <location>
        <begin position="217"/>
        <end position="232"/>
    </location>
</feature>
<dbReference type="FunFam" id="3.40.50.620:FF:000078">
    <property type="entry name" value="Valine--tRNA ligase, mitochondrial"/>
    <property type="match status" value="1"/>
</dbReference>
<dbReference type="Pfam" id="PF08264">
    <property type="entry name" value="Anticodon_1"/>
    <property type="match status" value="1"/>
</dbReference>
<keyword evidence="16" id="KW-1185">Reference proteome</keyword>
<protein>
    <recommendedName>
        <fullName evidence="2">valine--tRNA ligase</fullName>
        <ecNumber evidence="2">6.1.1.9</ecNumber>
    </recommendedName>
    <alternativeName>
        <fullName evidence="9">Valyl-tRNA synthetase</fullName>
    </alternativeName>
</protein>
<evidence type="ECO:0000313" key="16">
    <source>
        <dbReference type="Proteomes" id="UP000001056"/>
    </source>
</evidence>
<dbReference type="SUPFAM" id="SSF47323">
    <property type="entry name" value="Anticodon-binding domain of a subclass of class I aminoacyl-tRNA synthetases"/>
    <property type="match status" value="1"/>
</dbReference>
<dbReference type="Gene3D" id="3.90.740.10">
    <property type="entry name" value="Valyl/Leucyl/Isoleucyl-tRNA synthetase, editing domain"/>
    <property type="match status" value="1"/>
</dbReference>
<dbReference type="InterPro" id="IPR009080">
    <property type="entry name" value="tRNAsynth_Ia_anticodon-bd"/>
</dbReference>
<dbReference type="STRING" id="306901.Q2GXV2"/>
<comment type="similarity">
    <text evidence="1 11">Belongs to the class-I aminoacyl-tRNA synthetase family.</text>
</comment>
<dbReference type="InterPro" id="IPR001412">
    <property type="entry name" value="aa-tRNA-synth_I_CS"/>
</dbReference>
<evidence type="ECO:0000256" key="11">
    <source>
        <dbReference type="RuleBase" id="RU363035"/>
    </source>
</evidence>
<dbReference type="eggNOG" id="KOG0432">
    <property type="taxonomic scope" value="Eukaryota"/>
</dbReference>
<dbReference type="Pfam" id="PF00133">
    <property type="entry name" value="tRNA-synt_1"/>
    <property type="match status" value="1"/>
</dbReference>
<dbReference type="InterPro" id="IPR014729">
    <property type="entry name" value="Rossmann-like_a/b/a_fold"/>
</dbReference>
<dbReference type="InterPro" id="IPR002303">
    <property type="entry name" value="Valyl-tRNA_ligase"/>
</dbReference>
<dbReference type="PRINTS" id="PR00986">
    <property type="entry name" value="TRNASYNTHVAL"/>
</dbReference>
<feature type="compositionally biased region" description="Low complexity" evidence="12">
    <location>
        <begin position="321"/>
        <end position="330"/>
    </location>
</feature>
<evidence type="ECO:0000259" key="14">
    <source>
        <dbReference type="Pfam" id="PF08264"/>
    </source>
</evidence>
<feature type="compositionally biased region" description="Basic and acidic residues" evidence="12">
    <location>
        <begin position="20"/>
        <end position="36"/>
    </location>
</feature>
<gene>
    <name evidence="15" type="ORF">CHGG_07202</name>
</gene>
<evidence type="ECO:0000256" key="5">
    <source>
        <dbReference type="ARBA" id="ARBA00022741"/>
    </source>
</evidence>
<feature type="region of interest" description="Disordered" evidence="12">
    <location>
        <begin position="1"/>
        <end position="55"/>
    </location>
</feature>
<evidence type="ECO:0000256" key="12">
    <source>
        <dbReference type="SAM" id="MobiDB-lite"/>
    </source>
</evidence>
<reference evidence="16" key="1">
    <citation type="journal article" date="2015" name="Genome Announc.">
        <title>Draft genome sequence of the cellulolytic fungus Chaetomium globosum.</title>
        <authorList>
            <person name="Cuomo C.A."/>
            <person name="Untereiner W.A."/>
            <person name="Ma L.-J."/>
            <person name="Grabherr M."/>
            <person name="Birren B.W."/>
        </authorList>
    </citation>
    <scope>NUCLEOTIDE SEQUENCE [LARGE SCALE GENOMIC DNA]</scope>
    <source>
        <strain evidence="16">ATCC 6205 / CBS 148.51 / DSM 1962 / NBRC 6347 / NRRL 1970</strain>
    </source>
</reference>
<feature type="compositionally biased region" description="Polar residues" evidence="12">
    <location>
        <begin position="1"/>
        <end position="16"/>
    </location>
</feature>
<feature type="compositionally biased region" description="Pro residues" evidence="12">
    <location>
        <begin position="300"/>
        <end position="320"/>
    </location>
</feature>
<keyword evidence="4 11" id="KW-0436">Ligase</keyword>
<feature type="domain" description="Methionyl/Valyl/Leucyl/Isoleucyl-tRNA synthetase anticodon-binding" evidence="14">
    <location>
        <begin position="767"/>
        <end position="912"/>
    </location>
</feature>
<dbReference type="GO" id="GO:0005524">
    <property type="term" value="F:ATP binding"/>
    <property type="evidence" value="ECO:0007669"/>
    <property type="project" value="UniProtKB-KW"/>
</dbReference>
<evidence type="ECO:0000256" key="2">
    <source>
        <dbReference type="ARBA" id="ARBA00013169"/>
    </source>
</evidence>
<evidence type="ECO:0000259" key="13">
    <source>
        <dbReference type="Pfam" id="PF00133"/>
    </source>
</evidence>
<dbReference type="VEuPathDB" id="FungiDB:CHGG_07202"/>
<proteinExistence type="inferred from homology"/>
<evidence type="ECO:0000256" key="10">
    <source>
        <dbReference type="ARBA" id="ARBA00047552"/>
    </source>
</evidence>
<dbReference type="InterPro" id="IPR013155">
    <property type="entry name" value="M/V/L/I-tRNA-synth_anticd-bd"/>
</dbReference>
<feature type="region of interest" description="Disordered" evidence="12">
    <location>
        <begin position="202"/>
        <end position="238"/>
    </location>
</feature>
<dbReference type="HOGENOM" id="CLU_001493_0_1_1"/>
<dbReference type="SUPFAM" id="SSF52374">
    <property type="entry name" value="Nucleotidylyl transferase"/>
    <property type="match status" value="1"/>
</dbReference>
<comment type="catalytic activity">
    <reaction evidence="10">
        <text>tRNA(Val) + L-valine + ATP = L-valyl-tRNA(Val) + AMP + diphosphate</text>
        <dbReference type="Rhea" id="RHEA:10704"/>
        <dbReference type="Rhea" id="RHEA-COMP:9672"/>
        <dbReference type="Rhea" id="RHEA-COMP:9708"/>
        <dbReference type="ChEBI" id="CHEBI:30616"/>
        <dbReference type="ChEBI" id="CHEBI:33019"/>
        <dbReference type="ChEBI" id="CHEBI:57762"/>
        <dbReference type="ChEBI" id="CHEBI:78442"/>
        <dbReference type="ChEBI" id="CHEBI:78537"/>
        <dbReference type="ChEBI" id="CHEBI:456215"/>
        <dbReference type="EC" id="6.1.1.9"/>
    </reaction>
</comment>
<evidence type="ECO:0000256" key="7">
    <source>
        <dbReference type="ARBA" id="ARBA00022917"/>
    </source>
</evidence>
<keyword evidence="6 11" id="KW-0067">ATP-binding</keyword>
<dbReference type="GO" id="GO:0006438">
    <property type="term" value="P:valyl-tRNA aminoacylation"/>
    <property type="evidence" value="ECO:0007669"/>
    <property type="project" value="InterPro"/>
</dbReference>
<feature type="domain" description="Aminoacyl-tRNA synthetase class Ia" evidence="13">
    <location>
        <begin position="91"/>
        <end position="722"/>
    </location>
</feature>
<dbReference type="InterPro" id="IPR033705">
    <property type="entry name" value="Anticodon_Ia_Val"/>
</dbReference>
<dbReference type="InterPro" id="IPR009008">
    <property type="entry name" value="Val/Leu/Ile-tRNA-synth_edit"/>
</dbReference>
<evidence type="ECO:0000256" key="1">
    <source>
        <dbReference type="ARBA" id="ARBA00005594"/>
    </source>
</evidence>
<keyword evidence="5 11" id="KW-0547">Nucleotide-binding</keyword>
<dbReference type="RefSeq" id="XP_001224858.1">
    <property type="nucleotide sequence ID" value="XM_001224857.1"/>
</dbReference>
<dbReference type="PANTHER" id="PTHR11946:SF109">
    <property type="entry name" value="VALINE--TRNA LIGASE"/>
    <property type="match status" value="1"/>
</dbReference>
<dbReference type="GO" id="GO:0004832">
    <property type="term" value="F:valine-tRNA ligase activity"/>
    <property type="evidence" value="ECO:0007669"/>
    <property type="project" value="UniProtKB-EC"/>
</dbReference>
<dbReference type="OrthoDB" id="629407at2759"/>
<dbReference type="GO" id="GO:0005829">
    <property type="term" value="C:cytosol"/>
    <property type="evidence" value="ECO:0007669"/>
    <property type="project" value="TreeGrafter"/>
</dbReference>
<dbReference type="InParanoid" id="Q2GXV2"/>
<feature type="region of interest" description="Disordered" evidence="12">
    <location>
        <begin position="297"/>
        <end position="335"/>
    </location>
</feature>
<keyword evidence="7 11" id="KW-0648">Protein biosynthesis</keyword>
<dbReference type="Gene3D" id="1.10.730.10">
    <property type="entry name" value="Isoleucyl-tRNA Synthetase, Domain 1"/>
    <property type="match status" value="1"/>
</dbReference>
<evidence type="ECO:0000256" key="8">
    <source>
        <dbReference type="ARBA" id="ARBA00023146"/>
    </source>
</evidence>
<evidence type="ECO:0000313" key="15">
    <source>
        <dbReference type="EMBL" id="EAQ85949.1"/>
    </source>
</evidence>
<dbReference type="PROSITE" id="PS00178">
    <property type="entry name" value="AA_TRNA_LIGASE_I"/>
    <property type="match status" value="1"/>
</dbReference>
<sequence length="980" mass="108458">MASQATDRTAEATTSMAAMKLDKKAEKERQKAEKAKNMSSKRYQARKRVSSSRSIRHPYPPLSSGCSLVLGPLDSPYHSAYIPGVVESAWDAWWAKMGFFEPEFTEDGQNLAPGAFVIPLPPPNVTGALHCGHALGTALEDLLIRWHRMRGFTTLYIPGCDHASISTQSVVEKMLWRRERKTRHDLGREGFVARALEWKDEVPHQNQQSAPAARRILRLDPRSLHHGPPAERSRHRGLRAPARRRLIYGANRLVTGADILNTTVSNLEVESIHLPGPHQLTIPGYDRKIEFGRADLLFPTPFPRAPSPPTPPHTPKPSPSAQPASKPCSATSPLPCTPTTPATRIWWAGSRGTPSWTGCSPSSRTAWRTRPFGSGAVKITPAHDAADFAVGVAHGLEFVNVLNDDGTMNANAGRFKGMKRYDVRRVLGEELGRLGLLVGEEPNPMTIRVCSKSRDVIEPVVKPQWWMSMKELAGPAMEAVRKGDITIRPETASRSYFQWLENINDWCLSRQLWWGHQIPAYRVGFAASGGGLESEGEVWVVARSEAEAREKAAKRFPGREFSLERDPDVLDTWFSSGLWPFSTLGWPHKTHDMQNLFPNSVLESGWDTLFFWIARMIMLSLKLTGQVPFREVYCHSLIRDAQGRKMSKSLGNVLDPVAVMEGISLEALQESLKTGNLDESEYKVASKNQKLSFPNGIPECGADALRFSLISYTTGGGDVNFDIKVMAGYRRFCNKIYQATKYVLGKFPASYVPPSKLAKTGNESLSERWVLHRLNVAARAVQEALEKREFSRSAQAVYRYWYDDVCDVFIETSKAVLQDGSDAAKASAIDTLYAAVEGGLTLTHPFMPFLSEELWQRLPRRQGDSTPSIVKARYPEYCADLDDGDASEKFELVISCAKGIRSLAAETGIKRDGVGYVACQNTADLALLRADIGPLKSLIGKAVASLTMLRAEEGKSDLEGCAAFSVSSTTTVYLKPGQTN</sequence>
<dbReference type="Proteomes" id="UP000001056">
    <property type="component" value="Unassembled WGS sequence"/>
</dbReference>
<dbReference type="PANTHER" id="PTHR11946">
    <property type="entry name" value="VALYL-TRNA SYNTHETASES"/>
    <property type="match status" value="1"/>
</dbReference>
<evidence type="ECO:0000256" key="9">
    <source>
        <dbReference type="ARBA" id="ARBA00029936"/>
    </source>
</evidence>
<keyword evidence="8 11" id="KW-0030">Aminoacyl-tRNA synthetase</keyword>
<dbReference type="EC" id="6.1.1.9" evidence="2"/>
<name>Q2GXV2_CHAGB</name>
<keyword evidence="3" id="KW-0963">Cytoplasm</keyword>
<evidence type="ECO:0000256" key="3">
    <source>
        <dbReference type="ARBA" id="ARBA00022490"/>
    </source>
</evidence>
<dbReference type="SUPFAM" id="SSF50677">
    <property type="entry name" value="ValRS/IleRS/LeuRS editing domain"/>
    <property type="match status" value="1"/>
</dbReference>